<dbReference type="RefSeq" id="WP_129969464.1">
    <property type="nucleotide sequence ID" value="NZ_JACCEW010000003.1"/>
</dbReference>
<proteinExistence type="predicted"/>
<dbReference type="OrthoDB" id="8690325at2"/>
<dbReference type="Pfam" id="PF13663">
    <property type="entry name" value="DUF4148"/>
    <property type="match status" value="1"/>
</dbReference>
<evidence type="ECO:0000256" key="1">
    <source>
        <dbReference type="SAM" id="SignalP"/>
    </source>
</evidence>
<dbReference type="AlphaFoldDB" id="A0A853FCK7"/>
<reference evidence="2 3" key="1">
    <citation type="submission" date="2020-07" db="EMBL/GenBank/DDBJ databases">
        <title>Taxonomic revisions and descriptions of new bacterial species based on genomic comparisons in the high-G+C-content subgroup of the family Alcaligenaceae.</title>
        <authorList>
            <person name="Szabo A."/>
            <person name="Felfoldi T."/>
        </authorList>
    </citation>
    <scope>NUCLEOTIDE SEQUENCE [LARGE SCALE GENOMIC DNA]</scope>
    <source>
        <strain evidence="2 3">DSM 25264</strain>
    </source>
</reference>
<dbReference type="InterPro" id="IPR025421">
    <property type="entry name" value="DUF4148"/>
</dbReference>
<evidence type="ECO:0000313" key="3">
    <source>
        <dbReference type="Proteomes" id="UP000580517"/>
    </source>
</evidence>
<dbReference type="EMBL" id="JACCEW010000003">
    <property type="protein sequence ID" value="NYT37392.1"/>
    <property type="molecule type" value="Genomic_DNA"/>
</dbReference>
<keyword evidence="3" id="KW-1185">Reference proteome</keyword>
<accession>A0A853FCK7</accession>
<organism evidence="2 3">
    <name type="scientific">Allopusillimonas soli</name>
    <dbReference type="NCBI Taxonomy" id="659016"/>
    <lineage>
        <taxon>Bacteria</taxon>
        <taxon>Pseudomonadati</taxon>
        <taxon>Pseudomonadota</taxon>
        <taxon>Betaproteobacteria</taxon>
        <taxon>Burkholderiales</taxon>
        <taxon>Alcaligenaceae</taxon>
        <taxon>Allopusillimonas</taxon>
    </lineage>
</organism>
<gene>
    <name evidence="2" type="ORF">H0A68_10950</name>
</gene>
<keyword evidence="1" id="KW-0732">Signal</keyword>
<name>A0A853FCK7_9BURK</name>
<protein>
    <submittedName>
        <fullName evidence="2">DUF4148 domain-containing protein</fullName>
    </submittedName>
</protein>
<evidence type="ECO:0000313" key="2">
    <source>
        <dbReference type="EMBL" id="NYT37392.1"/>
    </source>
</evidence>
<feature type="chain" id="PRO_5032824788" evidence="1">
    <location>
        <begin position="22"/>
        <end position="117"/>
    </location>
</feature>
<sequence>MKTFAITAAVLTFSLAGLAQAGDLTRAQVVEDLHQAQAKGLVTVGEQPYPNFDQSSTARRTDVLNELAVAQVTGRVTVGEAASYPAWKPGSDSNATRAQVLRELHEYLASGDHNVPA</sequence>
<comment type="caution">
    <text evidence="2">The sequence shown here is derived from an EMBL/GenBank/DDBJ whole genome shotgun (WGS) entry which is preliminary data.</text>
</comment>
<dbReference type="Proteomes" id="UP000580517">
    <property type="component" value="Unassembled WGS sequence"/>
</dbReference>
<feature type="signal peptide" evidence="1">
    <location>
        <begin position="1"/>
        <end position="21"/>
    </location>
</feature>